<evidence type="ECO:0000313" key="30">
    <source>
        <dbReference type="Proteomes" id="UP000694700"/>
    </source>
</evidence>
<dbReference type="UniPathway" id="UPA00242"/>
<keyword evidence="26" id="KW-0175">Coiled coil</keyword>
<evidence type="ECO:0000256" key="13">
    <source>
        <dbReference type="ARBA" id="ARBA00022787"/>
    </source>
</evidence>
<dbReference type="InterPro" id="IPR019807">
    <property type="entry name" value="Hexokinase_BS"/>
</dbReference>
<evidence type="ECO:0000256" key="16">
    <source>
        <dbReference type="ARBA" id="ARBA00023128"/>
    </source>
</evidence>
<evidence type="ECO:0000313" key="29">
    <source>
        <dbReference type="Ensembl" id="ENSCCRP00015024087.1"/>
    </source>
</evidence>
<dbReference type="Ensembl" id="ENSCCRT00015024971.1">
    <property type="protein sequence ID" value="ENSCCRP00015024087.1"/>
    <property type="gene ID" value="ENSCCRG00015010070.1"/>
</dbReference>
<evidence type="ECO:0000256" key="4">
    <source>
        <dbReference type="ARBA" id="ARBA00005028"/>
    </source>
</evidence>
<gene>
    <name evidence="29" type="primary">LOC109075845</name>
</gene>
<evidence type="ECO:0000256" key="12">
    <source>
        <dbReference type="ARBA" id="ARBA00022777"/>
    </source>
</evidence>
<dbReference type="GO" id="GO:0005524">
    <property type="term" value="F:ATP binding"/>
    <property type="evidence" value="ECO:0007669"/>
    <property type="project" value="UniProtKB-KW"/>
</dbReference>
<dbReference type="UniPathway" id="UPA00109">
    <property type="reaction ID" value="UER00180"/>
</dbReference>
<dbReference type="Gene3D" id="3.30.420.40">
    <property type="match status" value="2"/>
</dbReference>
<sequence length="919" mass="102089">MIASHLLAYYFTELHHDHVQKVDKYLYHMRLSDENLMDVSKRFRREMDKGLGRDTNPTAAVKMLPTFVRSTPDGTETGDFLALDLGGTNFRVLLVRVSSNGKQTVEMENQIYAIPENIMRGSGTELFNHIAECLANFLEKLGIKDKKLPLGFTFSFPCQQTKLDESILVCWTKGFKASGVEGRDVVGLLRKAIKNRGDFDIDIVAVINDTVGTMMTCGYDDHHCEIGLIIGTGTNACYMEEMRHLELVDGDEGRMCVNMEWGAFGDDGALDDIRTEFDREIDAGSLNPGKQLFEKMISGMYMGELVRLVLVKMAKDGLLFQGHTTPDLLTTGHFQTSFISAIENNKSSEGLVSAEQILRGLGLDPSPEDCVATQRVCQIVSTRAAHLCAASLAAVLRQIRDNKATDRLRTTVGVDGSVYKNHPQFARRLNKMVRLLVPDCDVRFLRSEDGSGKGAAMVTAVAYRLAKQHAERQRILDSLRLDRDQLLEVKRRMEEEMKRGLAKNTHAAAAVKMLPTFVRSTPDGTERGDFLALDLGGTNFRVLLVRVRSGKRRSVEMHNKIYTIPQDITQGTGDELFDHIVHCIADFLEYMGMKGASLPLGFTFSFPCHQTRLDQGILIKWTKGFKASGCEGEDVATLLKDAIHRSEEFDLDVVAVVNDTVGTMMSCGYEDPQCEVGLIVGTGTNACYMEEMSNVELVDGDEGRMCVNMEWGAFGDQGELEDICTEFDRAVDDQSTYPGKQRYEKMISGMYLGEIVRNVLLDFTAKGLLFRGKLSERLKTRGIFETKFLSQIESDRLALRQVRSILQHLGLISSTCDDSILVKEVCSVVSKRAAQLCGAGLAAVVDKIRLNRGLEKLSITVGVDGTLYKLHPHFSTIMRETLRDLAPDCEVTLIQSEDGSGKGAALITAVACRLRDARK</sequence>
<keyword evidence="13" id="KW-1000">Mitochondrion outer membrane</keyword>
<evidence type="ECO:0000256" key="7">
    <source>
        <dbReference type="ARBA" id="ARBA00022490"/>
    </source>
</evidence>
<dbReference type="InterPro" id="IPR043129">
    <property type="entry name" value="ATPase_NBD"/>
</dbReference>
<evidence type="ECO:0000256" key="23">
    <source>
        <dbReference type="ARBA" id="ARBA00047013"/>
    </source>
</evidence>
<comment type="catalytic activity">
    <reaction evidence="24">
        <text>D-fructose + ATP = D-fructose 6-phosphate + ADP + H(+)</text>
        <dbReference type="Rhea" id="RHEA:16125"/>
        <dbReference type="ChEBI" id="CHEBI:15378"/>
        <dbReference type="ChEBI" id="CHEBI:30616"/>
        <dbReference type="ChEBI" id="CHEBI:37721"/>
        <dbReference type="ChEBI" id="CHEBI:61527"/>
        <dbReference type="ChEBI" id="CHEBI:456216"/>
        <dbReference type="EC" id="2.7.1.1"/>
    </reaction>
    <physiologicalReaction direction="left-to-right" evidence="24">
        <dbReference type="Rhea" id="RHEA:16126"/>
    </physiologicalReaction>
</comment>
<keyword evidence="16" id="KW-0496">Mitochondrion</keyword>
<protein>
    <recommendedName>
        <fullName evidence="19">Hexokinase-2</fullName>
        <ecNumber evidence="6">2.7.1.1</ecNumber>
    </recommendedName>
    <alternativeName>
        <fullName evidence="20">Hexokinase type II</fullName>
    </alternativeName>
</protein>
<evidence type="ECO:0000256" key="14">
    <source>
        <dbReference type="ARBA" id="ARBA00022840"/>
    </source>
</evidence>
<keyword evidence="17" id="KW-0472">Membrane</keyword>
<feature type="domain" description="Hexokinase C-terminal" evidence="28">
    <location>
        <begin position="676"/>
        <end position="910"/>
    </location>
</feature>
<keyword evidence="18" id="KW-0324">Glycolysis</keyword>
<dbReference type="Proteomes" id="UP000694700">
    <property type="component" value="Unplaced"/>
</dbReference>
<evidence type="ECO:0000256" key="25">
    <source>
        <dbReference type="ARBA" id="ARBA00048160"/>
    </source>
</evidence>
<keyword evidence="9" id="KW-0808">Transferase</keyword>
<dbReference type="GO" id="GO:0005536">
    <property type="term" value="F:D-glucose binding"/>
    <property type="evidence" value="ECO:0007669"/>
    <property type="project" value="InterPro"/>
</dbReference>
<comment type="pathway">
    <text evidence="4">Carbohydrate metabolism; hexose metabolism.</text>
</comment>
<evidence type="ECO:0000256" key="18">
    <source>
        <dbReference type="ARBA" id="ARBA00023152"/>
    </source>
</evidence>
<feature type="coiled-coil region" evidence="26">
    <location>
        <begin position="476"/>
        <end position="503"/>
    </location>
</feature>
<dbReference type="GO" id="GO:0005829">
    <property type="term" value="C:cytosol"/>
    <property type="evidence" value="ECO:0007669"/>
    <property type="project" value="UniProtKB-SubCell"/>
</dbReference>
<dbReference type="FunFam" id="3.30.420.40:FF:000015">
    <property type="entry name" value="Hexokinase 1"/>
    <property type="match status" value="1"/>
</dbReference>
<dbReference type="InterPro" id="IPR022672">
    <property type="entry name" value="Hexokinase_N"/>
</dbReference>
<dbReference type="GO" id="GO:0008865">
    <property type="term" value="F:fructokinase activity"/>
    <property type="evidence" value="ECO:0007669"/>
    <property type="project" value="TreeGrafter"/>
</dbReference>
<dbReference type="PROSITE" id="PS00378">
    <property type="entry name" value="HEXOKINASE_1"/>
    <property type="match status" value="2"/>
</dbReference>
<evidence type="ECO:0000256" key="24">
    <source>
        <dbReference type="ARBA" id="ARBA00047905"/>
    </source>
</evidence>
<evidence type="ECO:0000259" key="27">
    <source>
        <dbReference type="Pfam" id="PF00349"/>
    </source>
</evidence>
<dbReference type="PANTHER" id="PTHR19443">
    <property type="entry name" value="HEXOKINASE"/>
    <property type="match status" value="1"/>
</dbReference>
<dbReference type="GO" id="GO:0004340">
    <property type="term" value="F:glucokinase activity"/>
    <property type="evidence" value="ECO:0007669"/>
    <property type="project" value="TreeGrafter"/>
</dbReference>
<evidence type="ECO:0000256" key="2">
    <source>
        <dbReference type="ARBA" id="ARBA00004514"/>
    </source>
</evidence>
<evidence type="ECO:0000256" key="1">
    <source>
        <dbReference type="ARBA" id="ARBA00004450"/>
    </source>
</evidence>
<dbReference type="GO" id="GO:0006096">
    <property type="term" value="P:glycolytic process"/>
    <property type="evidence" value="ECO:0007669"/>
    <property type="project" value="UniProtKB-UniPathway"/>
</dbReference>
<comment type="catalytic activity">
    <reaction evidence="25">
        <text>D-glucose + ATP = D-glucose 6-phosphate + ADP + H(+)</text>
        <dbReference type="Rhea" id="RHEA:17825"/>
        <dbReference type="ChEBI" id="CHEBI:4167"/>
        <dbReference type="ChEBI" id="CHEBI:15378"/>
        <dbReference type="ChEBI" id="CHEBI:30616"/>
        <dbReference type="ChEBI" id="CHEBI:61548"/>
        <dbReference type="ChEBI" id="CHEBI:456216"/>
        <dbReference type="EC" id="2.7.1.1"/>
    </reaction>
    <physiologicalReaction direction="left-to-right" evidence="25">
        <dbReference type="Rhea" id="RHEA:17826"/>
    </physiologicalReaction>
</comment>
<dbReference type="PRINTS" id="PR00475">
    <property type="entry name" value="HEXOKINASE"/>
</dbReference>
<keyword evidence="15" id="KW-0007">Acetylation</keyword>
<dbReference type="GO" id="GO:0006006">
    <property type="term" value="P:glucose metabolic process"/>
    <property type="evidence" value="ECO:0007669"/>
    <property type="project" value="UniProtKB-ARBA"/>
</dbReference>
<dbReference type="GO" id="GO:0005741">
    <property type="term" value="C:mitochondrial outer membrane"/>
    <property type="evidence" value="ECO:0007669"/>
    <property type="project" value="UniProtKB-SubCell"/>
</dbReference>
<keyword evidence="12" id="KW-0418">Kinase</keyword>
<evidence type="ECO:0000256" key="20">
    <source>
        <dbReference type="ARBA" id="ARBA00041371"/>
    </source>
</evidence>
<comment type="pathway">
    <text evidence="3">Carbohydrate degradation; glycolysis; D-glyceraldehyde 3-phosphate and glycerone phosphate from D-glucose: step 1/4.</text>
</comment>
<dbReference type="FunFam" id="3.40.367.20:FF:000020">
    <property type="entry name" value="Hexokinase-1"/>
    <property type="match status" value="1"/>
</dbReference>
<evidence type="ECO:0000256" key="9">
    <source>
        <dbReference type="ARBA" id="ARBA00022679"/>
    </source>
</evidence>
<dbReference type="EC" id="2.7.1.1" evidence="6"/>
<dbReference type="SUPFAM" id="SSF53067">
    <property type="entry name" value="Actin-like ATPase domain"/>
    <property type="match status" value="4"/>
</dbReference>
<keyword evidence="10" id="KW-0677">Repeat</keyword>
<dbReference type="InterPro" id="IPR001312">
    <property type="entry name" value="Hexokinase"/>
</dbReference>
<dbReference type="Pfam" id="PF00349">
    <property type="entry name" value="Hexokinase_1"/>
    <property type="match status" value="2"/>
</dbReference>
<evidence type="ECO:0000256" key="5">
    <source>
        <dbReference type="ARBA" id="ARBA00009225"/>
    </source>
</evidence>
<accession>A0A8C1TLQ9</accession>
<comment type="function">
    <text evidence="22">Catalyzes the phosphorylation of hexose, such as D-glucose and D-fructose, to hexose 6-phosphate (D-glucose 6-phosphate and D-fructose 6-phosphate, respectively). Mediates the initial step of glycolysis by catalyzing phosphorylation of D-glucose to D-glucose 6-phosphate. Plays a key role in maintaining the integrity of the outer mitochondrial membrane by preventing the release of apoptogenic molecules from the intermembrane space and subsequent apoptosis.</text>
</comment>
<comment type="catalytic activity">
    <reaction evidence="21">
        <text>a D-hexose + ATP = a D-hexose 6-phosphate + ADP + H(+)</text>
        <dbReference type="Rhea" id="RHEA:22740"/>
        <dbReference type="ChEBI" id="CHEBI:4194"/>
        <dbReference type="ChEBI" id="CHEBI:15378"/>
        <dbReference type="ChEBI" id="CHEBI:30616"/>
        <dbReference type="ChEBI" id="CHEBI:229467"/>
        <dbReference type="ChEBI" id="CHEBI:456216"/>
        <dbReference type="EC" id="2.7.1.1"/>
    </reaction>
    <physiologicalReaction direction="left-to-right" evidence="21">
        <dbReference type="Rhea" id="RHEA:22741"/>
    </physiologicalReaction>
</comment>
<organism evidence="29 30">
    <name type="scientific">Cyprinus carpio</name>
    <name type="common">Common carp</name>
    <dbReference type="NCBI Taxonomy" id="7962"/>
    <lineage>
        <taxon>Eukaryota</taxon>
        <taxon>Metazoa</taxon>
        <taxon>Chordata</taxon>
        <taxon>Craniata</taxon>
        <taxon>Vertebrata</taxon>
        <taxon>Euteleostomi</taxon>
        <taxon>Actinopterygii</taxon>
        <taxon>Neopterygii</taxon>
        <taxon>Teleostei</taxon>
        <taxon>Ostariophysi</taxon>
        <taxon>Cypriniformes</taxon>
        <taxon>Cyprinidae</taxon>
        <taxon>Cyprininae</taxon>
        <taxon>Cyprinus</taxon>
    </lineage>
</organism>
<dbReference type="FunFam" id="3.40.367.20:FF:000001">
    <property type="entry name" value="Hexokinase 1"/>
    <property type="match status" value="1"/>
</dbReference>
<dbReference type="Gene3D" id="3.40.367.20">
    <property type="match status" value="2"/>
</dbReference>
<evidence type="ECO:0000256" key="19">
    <source>
        <dbReference type="ARBA" id="ARBA00039453"/>
    </source>
</evidence>
<name>A0A8C1TLQ9_CYPCA</name>
<evidence type="ECO:0000256" key="15">
    <source>
        <dbReference type="ARBA" id="ARBA00022990"/>
    </source>
</evidence>
<dbReference type="PROSITE" id="PS51748">
    <property type="entry name" value="HEXOKINASE_2"/>
    <property type="match status" value="2"/>
</dbReference>
<dbReference type="InterPro" id="IPR022673">
    <property type="entry name" value="Hexokinase_C"/>
</dbReference>
<evidence type="ECO:0000256" key="26">
    <source>
        <dbReference type="SAM" id="Coils"/>
    </source>
</evidence>
<dbReference type="FunFam" id="3.30.420.40:FF:000805">
    <property type="entry name" value="Hexokinase-2"/>
    <property type="match status" value="1"/>
</dbReference>
<comment type="similarity">
    <text evidence="5">Belongs to the hexokinase family.</text>
</comment>
<evidence type="ECO:0000259" key="28">
    <source>
        <dbReference type="Pfam" id="PF03727"/>
    </source>
</evidence>
<dbReference type="AlphaFoldDB" id="A0A8C1TLQ9"/>
<dbReference type="Pfam" id="PF03727">
    <property type="entry name" value="Hexokinase_2"/>
    <property type="match status" value="2"/>
</dbReference>
<evidence type="ECO:0000256" key="22">
    <source>
        <dbReference type="ARBA" id="ARBA00046097"/>
    </source>
</evidence>
<keyword evidence="8" id="KW-0021">Allosteric enzyme</keyword>
<dbReference type="PANTHER" id="PTHR19443:SF4">
    <property type="entry name" value="HEXOKINASE-2"/>
    <property type="match status" value="1"/>
</dbReference>
<feature type="domain" description="Hexokinase N-terminal" evidence="27">
    <location>
        <begin position="473"/>
        <end position="669"/>
    </location>
</feature>
<keyword evidence="7" id="KW-0963">Cytoplasm</keyword>
<evidence type="ECO:0000256" key="3">
    <source>
        <dbReference type="ARBA" id="ARBA00004888"/>
    </source>
</evidence>
<evidence type="ECO:0000256" key="6">
    <source>
        <dbReference type="ARBA" id="ARBA00012324"/>
    </source>
</evidence>
<feature type="domain" description="Hexokinase N-terminal" evidence="27">
    <location>
        <begin position="22"/>
        <end position="219"/>
    </location>
</feature>
<reference evidence="29" key="1">
    <citation type="submission" date="2025-08" db="UniProtKB">
        <authorList>
            <consortium name="Ensembl"/>
        </authorList>
    </citation>
    <scope>IDENTIFICATION</scope>
</reference>
<feature type="domain" description="Hexokinase C-terminal" evidence="28">
    <location>
        <begin position="225"/>
        <end position="461"/>
    </location>
</feature>
<evidence type="ECO:0000256" key="21">
    <source>
        <dbReference type="ARBA" id="ARBA00044613"/>
    </source>
</evidence>
<comment type="subcellular location">
    <subcellularLocation>
        <location evidence="2">Cytoplasm</location>
        <location evidence="2">Cytosol</location>
    </subcellularLocation>
    <subcellularLocation>
        <location evidence="1">Mitochondrion outer membrane</location>
        <topology evidence="1">Peripheral membrane protein</topology>
    </subcellularLocation>
</comment>
<proteinExistence type="inferred from homology"/>
<comment type="subunit">
    <text evidence="23">Monomer. Interacts with TIGAR; the interaction increases hexokinase activity in a hypoxia- and HIF1A-dependent manner.</text>
</comment>
<evidence type="ECO:0000256" key="8">
    <source>
        <dbReference type="ARBA" id="ARBA00022533"/>
    </source>
</evidence>
<dbReference type="GO" id="GO:0001678">
    <property type="term" value="P:intracellular glucose homeostasis"/>
    <property type="evidence" value="ECO:0007669"/>
    <property type="project" value="InterPro"/>
</dbReference>
<keyword evidence="11" id="KW-0547">Nucleotide-binding</keyword>
<keyword evidence="14" id="KW-0067">ATP-binding</keyword>
<evidence type="ECO:0000256" key="17">
    <source>
        <dbReference type="ARBA" id="ARBA00023136"/>
    </source>
</evidence>
<evidence type="ECO:0000256" key="10">
    <source>
        <dbReference type="ARBA" id="ARBA00022737"/>
    </source>
</evidence>
<evidence type="ECO:0000256" key="11">
    <source>
        <dbReference type="ARBA" id="ARBA00022741"/>
    </source>
</evidence>